<sequence>MTQCKQVFIAFWALWIVSLSAMAEPIYDWQSPYDEMIELSAKSPTEVLNRLLQNEPSETHDNLAIAQYHSSLSMVYYLLSFPNESLQHAQTALTFIDPKAQPWLFHMTKLNEAQAYDISGKPRNGLVGSNAALVWAELNNNTNLLVSALYVRGIILNSLVDYQGALNDLQRAYDLAPKSTVMSSGDVAGMLALVYEYRGEDSLSIPFFEEAAQYHQQNENILELSIALYGLGRANKNVGNRELGRSQLEQSKEFAEQVGDEQGVAYALKELAGISLSEKDFVGAKFKLQRVFGIFEKSQNVYMLLDTNLSLLKVALAEHNPTNARQYLLAAKTFIDPENMPMQNVALEEMHAKVLALEGKYQEAFNKLDATVAWKQQLLNQQSTQQLHSLRSKYEIDLKERENRLLEQQNKLQQISLNDVETKNLQLLLLFGATLIICGLLVVLVYRTIQNRSKLEQLANIDSLTGLANRRNAFELLQKQIELANRHHFPLSVAIIDIDLFKKINDTFGHAGGDKVLKSFGKLCQNTFRQTDVIGRIGGEEFIIALPHTSLLDAEKTLKSLSLNVKKLIDSIDLEGLRLSISTGLTQYTPGEQLESVMVQCDQALYQAKRGGRDKVVIFDEQDPSLLQLEL</sequence>
<evidence type="ECO:0000313" key="9">
    <source>
        <dbReference type="EMBL" id="GAC16418.1"/>
    </source>
</evidence>
<dbReference type="SMART" id="SM00028">
    <property type="entry name" value="TPR"/>
    <property type="match status" value="3"/>
</dbReference>
<evidence type="ECO:0000256" key="2">
    <source>
        <dbReference type="ARBA" id="ARBA00012528"/>
    </source>
</evidence>
<feature type="coiled-coil region" evidence="5">
    <location>
        <begin position="391"/>
        <end position="418"/>
    </location>
</feature>
<dbReference type="Gene3D" id="3.30.70.270">
    <property type="match status" value="1"/>
</dbReference>
<dbReference type="GO" id="GO:0052621">
    <property type="term" value="F:diguanylate cyclase activity"/>
    <property type="evidence" value="ECO:0007669"/>
    <property type="project" value="UniProtKB-EC"/>
</dbReference>
<feature type="domain" description="GGDEF" evidence="8">
    <location>
        <begin position="489"/>
        <end position="621"/>
    </location>
</feature>
<organism evidence="9 10">
    <name type="scientific">Aliiglaciecola lipolytica E3</name>
    <dbReference type="NCBI Taxonomy" id="1127673"/>
    <lineage>
        <taxon>Bacteria</taxon>
        <taxon>Pseudomonadati</taxon>
        <taxon>Pseudomonadota</taxon>
        <taxon>Gammaproteobacteria</taxon>
        <taxon>Alteromonadales</taxon>
        <taxon>Alteromonadaceae</taxon>
        <taxon>Aliiglaciecola</taxon>
    </lineage>
</organism>
<dbReference type="InterPro" id="IPR029787">
    <property type="entry name" value="Nucleotide_cyclase"/>
</dbReference>
<keyword evidence="6" id="KW-0812">Transmembrane</keyword>
<proteinExistence type="predicted"/>
<keyword evidence="6" id="KW-1133">Transmembrane helix</keyword>
<dbReference type="InterPro" id="IPR050469">
    <property type="entry name" value="Diguanylate_Cyclase"/>
</dbReference>
<evidence type="ECO:0000256" key="7">
    <source>
        <dbReference type="SAM" id="SignalP"/>
    </source>
</evidence>
<dbReference type="SMART" id="SM00267">
    <property type="entry name" value="GGDEF"/>
    <property type="match status" value="1"/>
</dbReference>
<dbReference type="Proteomes" id="UP000006334">
    <property type="component" value="Unassembled WGS sequence"/>
</dbReference>
<dbReference type="STRING" id="1127673.GLIP_3807"/>
<dbReference type="CDD" id="cd01949">
    <property type="entry name" value="GGDEF"/>
    <property type="match status" value="1"/>
</dbReference>
<evidence type="ECO:0000259" key="8">
    <source>
        <dbReference type="PROSITE" id="PS50887"/>
    </source>
</evidence>
<dbReference type="SUPFAM" id="SSF48452">
    <property type="entry name" value="TPR-like"/>
    <property type="match status" value="2"/>
</dbReference>
<comment type="catalytic activity">
    <reaction evidence="3">
        <text>2 GTP = 3',3'-c-di-GMP + 2 diphosphate</text>
        <dbReference type="Rhea" id="RHEA:24898"/>
        <dbReference type="ChEBI" id="CHEBI:33019"/>
        <dbReference type="ChEBI" id="CHEBI:37565"/>
        <dbReference type="ChEBI" id="CHEBI:58805"/>
        <dbReference type="EC" id="2.7.7.65"/>
    </reaction>
</comment>
<feature type="signal peptide" evidence="7">
    <location>
        <begin position="1"/>
        <end position="23"/>
    </location>
</feature>
<dbReference type="eggNOG" id="COG3706">
    <property type="taxonomic scope" value="Bacteria"/>
</dbReference>
<feature type="chain" id="PRO_5003900097" description="diguanylate cyclase" evidence="7">
    <location>
        <begin position="24"/>
        <end position="631"/>
    </location>
</feature>
<dbReference type="EC" id="2.7.7.65" evidence="2"/>
<dbReference type="NCBIfam" id="TIGR00254">
    <property type="entry name" value="GGDEF"/>
    <property type="match status" value="1"/>
</dbReference>
<dbReference type="eggNOG" id="COG0457">
    <property type="taxonomic scope" value="Bacteria"/>
</dbReference>
<dbReference type="FunFam" id="3.30.70.270:FF:000001">
    <property type="entry name" value="Diguanylate cyclase domain protein"/>
    <property type="match status" value="1"/>
</dbReference>
<evidence type="ECO:0000256" key="4">
    <source>
        <dbReference type="PROSITE-ProRule" id="PRU00339"/>
    </source>
</evidence>
<dbReference type="InterPro" id="IPR043128">
    <property type="entry name" value="Rev_trsase/Diguanyl_cyclase"/>
</dbReference>
<dbReference type="AlphaFoldDB" id="K6YIJ1"/>
<accession>K6YIJ1</accession>
<keyword evidence="5" id="KW-0175">Coiled coil</keyword>
<dbReference type="OrthoDB" id="6191081at2"/>
<dbReference type="InterPro" id="IPR000160">
    <property type="entry name" value="GGDEF_dom"/>
</dbReference>
<evidence type="ECO:0000256" key="5">
    <source>
        <dbReference type="SAM" id="Coils"/>
    </source>
</evidence>
<dbReference type="SUPFAM" id="SSF55073">
    <property type="entry name" value="Nucleotide cyclase"/>
    <property type="match status" value="1"/>
</dbReference>
<reference evidence="9 10" key="1">
    <citation type="journal article" date="2017" name="Antonie Van Leeuwenhoek">
        <title>Rhizobium rhizosphaerae sp. nov., a novel species isolated from rice rhizosphere.</title>
        <authorList>
            <person name="Zhao J.J."/>
            <person name="Zhang J."/>
            <person name="Zhang R.J."/>
            <person name="Zhang C.W."/>
            <person name="Yin H.Q."/>
            <person name="Zhang X.X."/>
        </authorList>
    </citation>
    <scope>NUCLEOTIDE SEQUENCE [LARGE SCALE GENOMIC DNA]</scope>
    <source>
        <strain evidence="9 10">E3</strain>
    </source>
</reference>
<name>K6YIJ1_9ALTE</name>
<evidence type="ECO:0000256" key="3">
    <source>
        <dbReference type="ARBA" id="ARBA00034247"/>
    </source>
</evidence>
<keyword evidence="6" id="KW-0472">Membrane</keyword>
<dbReference type="EMBL" id="BAEN01000070">
    <property type="protein sequence ID" value="GAC16418.1"/>
    <property type="molecule type" value="Genomic_DNA"/>
</dbReference>
<dbReference type="PANTHER" id="PTHR45138:SF9">
    <property type="entry name" value="DIGUANYLATE CYCLASE DGCM-RELATED"/>
    <property type="match status" value="1"/>
</dbReference>
<dbReference type="Gene3D" id="1.25.40.10">
    <property type="entry name" value="Tetratricopeptide repeat domain"/>
    <property type="match status" value="2"/>
</dbReference>
<dbReference type="InterPro" id="IPR019734">
    <property type="entry name" value="TPR_rpt"/>
</dbReference>
<dbReference type="PANTHER" id="PTHR45138">
    <property type="entry name" value="REGULATORY COMPONENTS OF SENSORY TRANSDUCTION SYSTEM"/>
    <property type="match status" value="1"/>
</dbReference>
<dbReference type="PROSITE" id="PS50887">
    <property type="entry name" value="GGDEF"/>
    <property type="match status" value="1"/>
</dbReference>
<evidence type="ECO:0000256" key="1">
    <source>
        <dbReference type="ARBA" id="ARBA00001946"/>
    </source>
</evidence>
<dbReference type="Pfam" id="PF00990">
    <property type="entry name" value="GGDEF"/>
    <property type="match status" value="1"/>
</dbReference>
<dbReference type="InterPro" id="IPR011990">
    <property type="entry name" value="TPR-like_helical_dom_sf"/>
</dbReference>
<comment type="caution">
    <text evidence="9">The sequence shown here is derived from an EMBL/GenBank/DDBJ whole genome shotgun (WGS) entry which is preliminary data.</text>
</comment>
<feature type="repeat" description="TPR" evidence="4">
    <location>
        <begin position="146"/>
        <end position="179"/>
    </location>
</feature>
<keyword evidence="10" id="KW-1185">Reference proteome</keyword>
<evidence type="ECO:0000313" key="10">
    <source>
        <dbReference type="Proteomes" id="UP000006334"/>
    </source>
</evidence>
<protein>
    <recommendedName>
        <fullName evidence="2">diguanylate cyclase</fullName>
        <ecNumber evidence="2">2.7.7.65</ecNumber>
    </recommendedName>
</protein>
<feature type="transmembrane region" description="Helical" evidence="6">
    <location>
        <begin position="425"/>
        <end position="446"/>
    </location>
</feature>
<evidence type="ECO:0000256" key="6">
    <source>
        <dbReference type="SAM" id="Phobius"/>
    </source>
</evidence>
<gene>
    <name evidence="9" type="ORF">GLIP_3807</name>
</gene>
<dbReference type="RefSeq" id="WP_008846220.1">
    <property type="nucleotide sequence ID" value="NZ_BAEN01000070.1"/>
</dbReference>
<comment type="cofactor">
    <cofactor evidence="1">
        <name>Mg(2+)</name>
        <dbReference type="ChEBI" id="CHEBI:18420"/>
    </cofactor>
</comment>
<keyword evidence="7" id="KW-0732">Signal</keyword>
<keyword evidence="4" id="KW-0802">TPR repeat</keyword>
<dbReference type="PROSITE" id="PS50005">
    <property type="entry name" value="TPR"/>
    <property type="match status" value="1"/>
</dbReference>